<feature type="transmembrane region" description="Helical" evidence="2">
    <location>
        <begin position="302"/>
        <end position="321"/>
    </location>
</feature>
<feature type="transmembrane region" description="Helical" evidence="2">
    <location>
        <begin position="330"/>
        <end position="351"/>
    </location>
</feature>
<dbReference type="Proteomes" id="UP000054408">
    <property type="component" value="Unassembled WGS sequence"/>
</dbReference>
<dbReference type="Pfam" id="PF05512">
    <property type="entry name" value="AWPM-19"/>
    <property type="match status" value="1"/>
</dbReference>
<evidence type="ECO:0000256" key="2">
    <source>
        <dbReference type="SAM" id="Phobius"/>
    </source>
</evidence>
<dbReference type="RefSeq" id="XP_013758865.1">
    <property type="nucleotide sequence ID" value="XM_013903411.1"/>
</dbReference>
<feature type="transmembrane region" description="Helical" evidence="2">
    <location>
        <begin position="424"/>
        <end position="447"/>
    </location>
</feature>
<proteinExistence type="predicted"/>
<dbReference type="EMBL" id="GL349450">
    <property type="protein sequence ID" value="KNC48298.1"/>
    <property type="molecule type" value="Genomic_DNA"/>
</dbReference>
<dbReference type="PANTHER" id="PTHR33294:SF5">
    <property type="entry name" value="AWPM-19-LIKE FAMILY PROTEIN"/>
    <property type="match status" value="1"/>
</dbReference>
<feature type="region of interest" description="Disordered" evidence="1">
    <location>
        <begin position="1"/>
        <end position="31"/>
    </location>
</feature>
<feature type="transmembrane region" description="Helical" evidence="2">
    <location>
        <begin position="499"/>
        <end position="519"/>
    </location>
</feature>
<name>A0A0L0DAG8_THETB</name>
<feature type="transmembrane region" description="Helical" evidence="2">
    <location>
        <begin position="201"/>
        <end position="222"/>
    </location>
</feature>
<accession>A0A0L0DAG8</accession>
<feature type="transmembrane region" description="Helical" evidence="2">
    <location>
        <begin position="83"/>
        <end position="103"/>
    </location>
</feature>
<gene>
    <name evidence="3" type="ORF">AMSG_04529</name>
</gene>
<evidence type="ECO:0000313" key="4">
    <source>
        <dbReference type="Proteomes" id="UP000054408"/>
    </source>
</evidence>
<keyword evidence="2" id="KW-0472">Membrane</keyword>
<feature type="region of interest" description="Disordered" evidence="1">
    <location>
        <begin position="596"/>
        <end position="623"/>
    </location>
</feature>
<dbReference type="InterPro" id="IPR008390">
    <property type="entry name" value="AWPM-19"/>
</dbReference>
<dbReference type="PANTHER" id="PTHR33294">
    <property type="entry name" value="AWPM-19-LIKE FAMILY PROTEIN"/>
    <property type="match status" value="1"/>
</dbReference>
<keyword evidence="2" id="KW-0812">Transmembrane</keyword>
<feature type="transmembrane region" description="Helical" evidence="2">
    <location>
        <begin position="251"/>
        <end position="273"/>
    </location>
</feature>
<organism evidence="3 4">
    <name type="scientific">Thecamonas trahens ATCC 50062</name>
    <dbReference type="NCBI Taxonomy" id="461836"/>
    <lineage>
        <taxon>Eukaryota</taxon>
        <taxon>Apusozoa</taxon>
        <taxon>Apusomonadida</taxon>
        <taxon>Apusomonadidae</taxon>
        <taxon>Thecamonas</taxon>
    </lineage>
</organism>
<dbReference type="GeneID" id="25564067"/>
<evidence type="ECO:0008006" key="5">
    <source>
        <dbReference type="Google" id="ProtNLM"/>
    </source>
</evidence>
<keyword evidence="2" id="KW-1133">Transmembrane helix</keyword>
<feature type="transmembrane region" description="Helical" evidence="2">
    <location>
        <begin position="128"/>
        <end position="149"/>
    </location>
</feature>
<feature type="transmembrane region" description="Helical" evidence="2">
    <location>
        <begin position="161"/>
        <end position="181"/>
    </location>
</feature>
<feature type="transmembrane region" description="Helical" evidence="2">
    <location>
        <begin position="467"/>
        <end position="487"/>
    </location>
</feature>
<feature type="transmembrane region" description="Helical" evidence="2">
    <location>
        <begin position="539"/>
        <end position="561"/>
    </location>
</feature>
<feature type="transmembrane region" description="Helical" evidence="2">
    <location>
        <begin position="371"/>
        <end position="394"/>
    </location>
</feature>
<dbReference type="AlphaFoldDB" id="A0A0L0DAG8"/>
<reference evidence="3 4" key="1">
    <citation type="submission" date="2010-05" db="EMBL/GenBank/DDBJ databases">
        <title>The Genome Sequence of Thecamonas trahens ATCC 50062.</title>
        <authorList>
            <consortium name="The Broad Institute Genome Sequencing Platform"/>
            <person name="Russ C."/>
            <person name="Cuomo C."/>
            <person name="Shea T."/>
            <person name="Young S.K."/>
            <person name="Zeng Q."/>
            <person name="Koehrsen M."/>
            <person name="Haas B."/>
            <person name="Borodovsky M."/>
            <person name="Guigo R."/>
            <person name="Alvarado L."/>
            <person name="Berlin A."/>
            <person name="Bochicchio J."/>
            <person name="Borenstein D."/>
            <person name="Chapman S."/>
            <person name="Chen Z."/>
            <person name="Freedman E."/>
            <person name="Gellesch M."/>
            <person name="Goldberg J."/>
            <person name="Griggs A."/>
            <person name="Gujja S."/>
            <person name="Heilman E."/>
            <person name="Heiman D."/>
            <person name="Hepburn T."/>
            <person name="Howarth C."/>
            <person name="Jen D."/>
            <person name="Larson L."/>
            <person name="Mehta T."/>
            <person name="Park D."/>
            <person name="Pearson M."/>
            <person name="Roberts A."/>
            <person name="Saif S."/>
            <person name="Shenoy N."/>
            <person name="Sisk P."/>
            <person name="Stolte C."/>
            <person name="Sykes S."/>
            <person name="Thomson T."/>
            <person name="Walk T."/>
            <person name="White J."/>
            <person name="Yandava C."/>
            <person name="Burger G."/>
            <person name="Gray M.W."/>
            <person name="Holland P.W.H."/>
            <person name="King N."/>
            <person name="Lang F.B.F."/>
            <person name="Roger A.J."/>
            <person name="Ruiz-Trillo I."/>
            <person name="Lander E."/>
            <person name="Nusbaum C."/>
        </authorList>
    </citation>
    <scope>NUCLEOTIDE SEQUENCE [LARGE SCALE GENOMIC DNA]</scope>
    <source>
        <strain evidence="3 4">ATCC 50062</strain>
    </source>
</reference>
<evidence type="ECO:0000313" key="3">
    <source>
        <dbReference type="EMBL" id="KNC48298.1"/>
    </source>
</evidence>
<keyword evidence="4" id="KW-1185">Reference proteome</keyword>
<protein>
    <recommendedName>
        <fullName evidence="5">Transmembrane protein</fullName>
    </recommendedName>
</protein>
<feature type="compositionally biased region" description="Low complexity" evidence="1">
    <location>
        <begin position="9"/>
        <end position="31"/>
    </location>
</feature>
<sequence length="623" mass="65051">MQLTHVTEGQMSYSSSGISSGSDSGSGSTLSAADPYTYDNVYSDEDASGDEGAWGGPGAVGPHKSSSALGGCSPWLVYNARAVFGGLLLLALVFYASRLAIVADKTGRKFESSDNKFDANETNEATPYFLQATELAAVVGCVLVVVGVMHIMHWNVITRMATAAVALISFALEVNAMGFAIKMWQVGKSDVNVELADEFSGIAGLTVAAVVVLAVIVVILLLPALSQTFGPSETFEHDSKFGAAGEKPKHVVFIAASILTAVELFRLVVLSLYHNSNLRRSLDNGVVDANANNNASPQFMDIAMLASAVTFGFIFAAFVHLRTWHAASRIMATATGFLSVVFNIWAAAYMFKVWDLGSSNIAGDLDSRVTMAGIATLVQVVFGGATIFVVDYFVNFMNEADVGDAQDTSDDASFAALKRAGRKIVAGLTAFVLLLALIELVLMGVFFDNLIDNDLSFDSINVAAVKAYSVTITSGMFTVGVALLAFVHVWKWNVLTGSSAFAFVLVAFALNGITAGYSARSLDHDDTVRGTRTVKVDNIHVAFNALSFVLTAALAALAAAVSTLRGGYDWADEADLAYRQTAGPSIMAAGAVEAGSASGSSSASSSASSSISGSASGSNSSSS</sequence>
<evidence type="ECO:0000256" key="1">
    <source>
        <dbReference type="SAM" id="MobiDB-lite"/>
    </source>
</evidence>